<accession>I0Z2M1</accession>
<dbReference type="GO" id="GO:0001731">
    <property type="term" value="P:formation of translation preinitiation complex"/>
    <property type="evidence" value="ECO:0007669"/>
    <property type="project" value="InterPro"/>
</dbReference>
<dbReference type="SUPFAM" id="SSF88697">
    <property type="entry name" value="PUA domain-like"/>
    <property type="match status" value="1"/>
</dbReference>
<dbReference type="PANTHER" id="PTHR12217">
    <property type="entry name" value="EUKARYOTIC TRANSLATION INITIATION FACTOR 2D"/>
    <property type="match status" value="1"/>
</dbReference>
<dbReference type="Gene3D" id="3.10.400.20">
    <property type="match status" value="1"/>
</dbReference>
<keyword evidence="1" id="KW-0963">Cytoplasm</keyword>
<evidence type="ECO:0000259" key="2">
    <source>
        <dbReference type="PROSITE" id="PS50296"/>
    </source>
</evidence>
<dbReference type="STRING" id="574566.I0Z2M1"/>
<dbReference type="Pfam" id="PF17832">
    <property type="entry name" value="Pre-PUA"/>
    <property type="match status" value="1"/>
</dbReference>
<dbReference type="CDD" id="cd11608">
    <property type="entry name" value="eIF2D_C"/>
    <property type="match status" value="1"/>
</dbReference>
<reference evidence="3 4" key="1">
    <citation type="journal article" date="2012" name="Genome Biol.">
        <title>The genome of the polar eukaryotic microalga coccomyxa subellipsoidea reveals traits of cold adaptation.</title>
        <authorList>
            <person name="Blanc G."/>
            <person name="Agarkova I."/>
            <person name="Grimwood J."/>
            <person name="Kuo A."/>
            <person name="Brueggeman A."/>
            <person name="Dunigan D."/>
            <person name="Gurnon J."/>
            <person name="Ladunga I."/>
            <person name="Lindquist E."/>
            <person name="Lucas S."/>
            <person name="Pangilinan J."/>
            <person name="Proschold T."/>
            <person name="Salamov A."/>
            <person name="Schmutz J."/>
            <person name="Weeks D."/>
            <person name="Yamada T."/>
            <person name="Claverie J.M."/>
            <person name="Grigoriev I."/>
            <person name="Van Etten J."/>
            <person name="Lomsadze A."/>
            <person name="Borodovsky M."/>
        </authorList>
    </citation>
    <scope>NUCLEOTIDE SEQUENCE [LARGE SCALE GENOMIC DNA]</scope>
    <source>
        <strain evidence="3 4">C-169</strain>
    </source>
</reference>
<dbReference type="InterPro" id="IPR039759">
    <property type="entry name" value="eIF2D_SUI1"/>
</dbReference>
<name>I0Z2M1_COCSC</name>
<dbReference type="CDD" id="cd11610">
    <property type="entry name" value="eIF2D_N"/>
    <property type="match status" value="1"/>
</dbReference>
<evidence type="ECO:0000256" key="1">
    <source>
        <dbReference type="ARBA" id="ARBA00022490"/>
    </source>
</evidence>
<dbReference type="SUPFAM" id="SSF55159">
    <property type="entry name" value="eIF1-like"/>
    <property type="match status" value="1"/>
</dbReference>
<dbReference type="InterPro" id="IPR048248">
    <property type="entry name" value="PUA_eIF2d-like"/>
</dbReference>
<dbReference type="InterPro" id="IPR048247">
    <property type="entry name" value="eIF2D_N"/>
</dbReference>
<dbReference type="GeneID" id="17042891"/>
<dbReference type="KEGG" id="csl:COCSUDRAFT_41160"/>
<dbReference type="Pfam" id="PF26292">
    <property type="entry name" value="PUA_elF2D"/>
    <property type="match status" value="1"/>
</dbReference>
<dbReference type="PANTHER" id="PTHR12217:SF4">
    <property type="entry name" value="EUKARYOTIC TRANSLATION INITIATION FACTOR 2D"/>
    <property type="match status" value="1"/>
</dbReference>
<keyword evidence="4" id="KW-1185">Reference proteome</keyword>
<gene>
    <name evidence="3" type="ORF">COCSUDRAFT_41160</name>
</gene>
<comment type="caution">
    <text evidence="3">The sequence shown here is derived from an EMBL/GenBank/DDBJ whole genome shotgun (WGS) entry which is preliminary data.</text>
</comment>
<dbReference type="InterPro" id="IPR001950">
    <property type="entry name" value="SUI1"/>
</dbReference>
<dbReference type="AlphaFoldDB" id="I0Z2M1"/>
<dbReference type="InterPro" id="IPR039757">
    <property type="entry name" value="EIF2D"/>
</dbReference>
<organism evidence="3 4">
    <name type="scientific">Coccomyxa subellipsoidea (strain C-169)</name>
    <name type="common">Green microalga</name>
    <dbReference type="NCBI Taxonomy" id="574566"/>
    <lineage>
        <taxon>Eukaryota</taxon>
        <taxon>Viridiplantae</taxon>
        <taxon>Chlorophyta</taxon>
        <taxon>core chlorophytes</taxon>
        <taxon>Trebouxiophyceae</taxon>
        <taxon>Trebouxiophyceae incertae sedis</taxon>
        <taxon>Coccomyxaceae</taxon>
        <taxon>Coccomyxa</taxon>
        <taxon>Coccomyxa subellipsoidea</taxon>
    </lineage>
</organism>
<dbReference type="PROSITE" id="PS50296">
    <property type="entry name" value="SUI1"/>
    <property type="match status" value="1"/>
</dbReference>
<dbReference type="InterPro" id="IPR036877">
    <property type="entry name" value="SUI1_dom_sf"/>
</dbReference>
<dbReference type="Proteomes" id="UP000007264">
    <property type="component" value="Unassembled WGS sequence"/>
</dbReference>
<dbReference type="GO" id="GO:0003743">
    <property type="term" value="F:translation initiation factor activity"/>
    <property type="evidence" value="ECO:0007669"/>
    <property type="project" value="InterPro"/>
</dbReference>
<dbReference type="eggNOG" id="KOG2522">
    <property type="taxonomic scope" value="Eukaryota"/>
</dbReference>
<dbReference type="Pfam" id="PF01253">
    <property type="entry name" value="SUI1"/>
    <property type="match status" value="1"/>
</dbReference>
<dbReference type="Pfam" id="PF25304">
    <property type="entry name" value="WHD_eIF2D"/>
    <property type="match status" value="1"/>
</dbReference>
<dbReference type="CDD" id="cd21156">
    <property type="entry name" value="PUA_eIF2d-like"/>
    <property type="match status" value="1"/>
</dbReference>
<dbReference type="InterPro" id="IPR057429">
    <property type="entry name" value="WH_eIF2D"/>
</dbReference>
<evidence type="ECO:0000313" key="3">
    <source>
        <dbReference type="EMBL" id="EIE24890.1"/>
    </source>
</evidence>
<dbReference type="EMBL" id="AGSI01000005">
    <property type="protein sequence ID" value="EIE24890.1"/>
    <property type="molecule type" value="Genomic_DNA"/>
</dbReference>
<dbReference type="InterPro" id="IPR041366">
    <property type="entry name" value="Pre-PUA"/>
</dbReference>
<dbReference type="InterPro" id="IPR015947">
    <property type="entry name" value="PUA-like_sf"/>
</dbReference>
<feature type="domain" description="SUI1" evidence="2">
    <location>
        <begin position="442"/>
        <end position="516"/>
    </location>
</feature>
<protein>
    <recommendedName>
        <fullName evidence="2">SUI1 domain-containing protein</fullName>
    </recommendedName>
</protein>
<dbReference type="Gene3D" id="3.30.780.10">
    <property type="entry name" value="SUI1-like domain"/>
    <property type="match status" value="1"/>
</dbReference>
<dbReference type="RefSeq" id="XP_005649434.1">
    <property type="nucleotide sequence ID" value="XM_005649377.1"/>
</dbReference>
<sequence>MFKKNVSIQTARPISGKDVKELKRKIKISFPDLSEEDVDQFFPAKAEVQVVKLKNRTIAYTCGNANPLFFDPDGRGDLLVPTVYALCKCPHILETLYTYSEVSPKVLGGADLFLQGLIVPQGGLGDFSAGDLRAVSVPGNPFPFAVGTMEVGSSEVARTGLKGKGLKLLHFFGDQLWGLGDKASPDPSFTPTRIFPVKECLLHGLHSVADEDLPMLTSDFSSKHMLPAKADGANIDIKKSSYKKLSKLLSTFEKKGLLTTKVIHKQDKLTAVNRSHELYTDYSPRQQAAASNSSAASTSGSKITVTYSYRVPTSLRPIFDSDADKDTLYSEERVCALLKAYAEREGLGAGQGAIKLDKLLVGHLFNKKEPQQEGETHPFEDTMRRLLGKLALFHTMARSSPEASLTLSCAAMYIITNRSLHACLSYQGVVEVVKKGSVKNITMSMEDRMGGRKHVTHLMHVESFGLNADELGAALQRKFKTSCSVAKLPGKTETGKEISLQGNLLQEIPKYLKEEYGIEGQYIDIKKRGS</sequence>
<proteinExistence type="predicted"/>
<dbReference type="OrthoDB" id="199771at2759"/>
<evidence type="ECO:0000313" key="4">
    <source>
        <dbReference type="Proteomes" id="UP000007264"/>
    </source>
</evidence>
<dbReference type="PROSITE" id="PS50890">
    <property type="entry name" value="PUA"/>
    <property type="match status" value="1"/>
</dbReference>